<feature type="domain" description="Lytic transglycosylase superhelical linker" evidence="4">
    <location>
        <begin position="396"/>
        <end position="451"/>
    </location>
</feature>
<feature type="domain" description="Transglycosylase SLT" evidence="3">
    <location>
        <begin position="472"/>
        <end position="579"/>
    </location>
</feature>
<keyword evidence="6" id="KW-1185">Reference proteome</keyword>
<evidence type="ECO:0000256" key="1">
    <source>
        <dbReference type="ARBA" id="ARBA00007734"/>
    </source>
</evidence>
<dbReference type="GO" id="GO:0042597">
    <property type="term" value="C:periplasmic space"/>
    <property type="evidence" value="ECO:0007669"/>
    <property type="project" value="InterPro"/>
</dbReference>
<dbReference type="AlphaFoldDB" id="A0A6C1B9Z0"/>
<dbReference type="Gene3D" id="1.10.530.10">
    <property type="match status" value="1"/>
</dbReference>
<dbReference type="SUPFAM" id="SSF53955">
    <property type="entry name" value="Lysozyme-like"/>
    <property type="match status" value="1"/>
</dbReference>
<evidence type="ECO:0000259" key="3">
    <source>
        <dbReference type="Pfam" id="PF01464"/>
    </source>
</evidence>
<dbReference type="Gene3D" id="1.25.20.10">
    <property type="entry name" value="Bacterial muramidases"/>
    <property type="match status" value="1"/>
</dbReference>
<dbReference type="GO" id="GO:0004553">
    <property type="term" value="F:hydrolase activity, hydrolyzing O-glycosyl compounds"/>
    <property type="evidence" value="ECO:0007669"/>
    <property type="project" value="InterPro"/>
</dbReference>
<evidence type="ECO:0000259" key="4">
    <source>
        <dbReference type="Pfam" id="PF14718"/>
    </source>
</evidence>
<dbReference type="SUPFAM" id="SSF48435">
    <property type="entry name" value="Bacterial muramidases"/>
    <property type="match status" value="1"/>
</dbReference>
<dbReference type="InterPro" id="IPR008258">
    <property type="entry name" value="Transglycosylase_SLT_dom_1"/>
</dbReference>
<reference evidence="5 6" key="1">
    <citation type="submission" date="2020-02" db="EMBL/GenBank/DDBJ databases">
        <title>Nitrogenibacter mangrovi gen. nov., sp. nov. isolated from mangrove sediment, a denitrifying betaproteobacterium.</title>
        <authorList>
            <person name="Liao H."/>
            <person name="Tian Y."/>
        </authorList>
    </citation>
    <scope>NUCLEOTIDE SEQUENCE [LARGE SCALE GENOMIC DNA]</scope>
    <source>
        <strain evidence="5 6">M9-3-2</strain>
    </source>
</reference>
<evidence type="ECO:0000256" key="2">
    <source>
        <dbReference type="ARBA" id="ARBA00022729"/>
    </source>
</evidence>
<dbReference type="PANTHER" id="PTHR37423:SF5">
    <property type="entry name" value="SOLUBLE LYTIC MUREIN TRANSGLYCOSYLASE"/>
    <property type="match status" value="1"/>
</dbReference>
<name>A0A6C1B9Z0_9RHOO</name>
<dbReference type="Proteomes" id="UP000501991">
    <property type="component" value="Chromosome"/>
</dbReference>
<sequence>MLSCLATLAGAQSALPTGDERILAAREALRTGDRDTLDQLAASKSPHVLERYVDYWRLHNVLARTEAPDAAEIEAFLARYAGSVVAERLRAAWLRRLADDEQWLAFIGAWGGLEAPDDGMRCLHWLARLHIGDSGGLDEAAREWRTLDAREEACETVIGMLADQGRLGSEALWARFREQMAPSRVRGAEATLGWLPAAQMPDPARLKALLKDPDRYLSRLHPGFERDRAERELALAAIGRLARSDPKLAYMRFVRIADRFPPKDRAYGYVLLGWRGAQAHLPQAIDWFRAAGRHAAMNEEQRAWQVRAALRFGKWKAVRAAILEMGPAQRARPVWVYWLARAEQALGHRDAATALFARIPVEPDFYSMLAQEALGHGFAPPAPAAPIPAEAMARAQRDPDLRRALALFRLDLYTEGVREWNWRLRHADSAFRLAAARVALKHEVYDRAINTAEFVSRDGEYELRFITPYRELIEPQAKAQGLDLSWVYGLMRQESRFVHRAASSAGAQGLMQVMPRTGQWVARKIGLNGYRRSQLAEPETNVLLGTSYMRIVLDDLADQPVLASAGYNAGPSRAKRWRDDHPLEGAIYVETIPFDETRHYVKQVMENAVVYAAMMEKRPQSLKARLGVIDPD</sequence>
<gene>
    <name evidence="5" type="ORF">G3580_01940</name>
</gene>
<dbReference type="EMBL" id="CP048836">
    <property type="protein sequence ID" value="QID19685.1"/>
    <property type="molecule type" value="Genomic_DNA"/>
</dbReference>
<dbReference type="Gene3D" id="1.10.1240.20">
    <property type="entry name" value="Lytic transglycosylase, superhelical linker domain"/>
    <property type="match status" value="1"/>
</dbReference>
<accession>A0A6C1B9Z0</accession>
<dbReference type="PANTHER" id="PTHR37423">
    <property type="entry name" value="SOLUBLE LYTIC MUREIN TRANSGLYCOSYLASE-RELATED"/>
    <property type="match status" value="1"/>
</dbReference>
<proteinExistence type="inferred from homology"/>
<protein>
    <submittedName>
        <fullName evidence="5">Lytic transglycosylase domain-containing protein</fullName>
    </submittedName>
</protein>
<dbReference type="CDD" id="cd13401">
    <property type="entry name" value="Slt70-like"/>
    <property type="match status" value="1"/>
</dbReference>
<dbReference type="Pfam" id="PF01464">
    <property type="entry name" value="SLT"/>
    <property type="match status" value="1"/>
</dbReference>
<evidence type="ECO:0000313" key="6">
    <source>
        <dbReference type="Proteomes" id="UP000501991"/>
    </source>
</evidence>
<evidence type="ECO:0000313" key="5">
    <source>
        <dbReference type="EMBL" id="QID19685.1"/>
    </source>
</evidence>
<dbReference type="InterPro" id="IPR023346">
    <property type="entry name" value="Lysozyme-like_dom_sf"/>
</dbReference>
<keyword evidence="2" id="KW-0732">Signal</keyword>
<dbReference type="InterPro" id="IPR008939">
    <property type="entry name" value="Lytic_TGlycosylase_superhlx_U"/>
</dbReference>
<dbReference type="InterPro" id="IPR037061">
    <property type="entry name" value="Lytic_TGlycoase_superhlx_L_sf"/>
</dbReference>
<comment type="similarity">
    <text evidence="1">Belongs to the transglycosylase Slt family.</text>
</comment>
<dbReference type="KEGG" id="azq:G3580_01940"/>
<dbReference type="Pfam" id="PF14718">
    <property type="entry name" value="SLT_L"/>
    <property type="match status" value="1"/>
</dbReference>
<dbReference type="InterPro" id="IPR012289">
    <property type="entry name" value="Lytic_TGlycosylase_superhlx_L"/>
</dbReference>
<organism evidence="5 6">
    <name type="scientific">Nitrogeniibacter mangrovi</name>
    <dbReference type="NCBI Taxonomy" id="2016596"/>
    <lineage>
        <taxon>Bacteria</taxon>
        <taxon>Pseudomonadati</taxon>
        <taxon>Pseudomonadota</taxon>
        <taxon>Betaproteobacteria</taxon>
        <taxon>Rhodocyclales</taxon>
        <taxon>Zoogloeaceae</taxon>
        <taxon>Nitrogeniibacter</taxon>
    </lineage>
</organism>